<dbReference type="OrthoDB" id="9794292at2"/>
<dbReference type="InterPro" id="IPR007809">
    <property type="entry name" value="FlgN-like"/>
</dbReference>
<dbReference type="Proteomes" id="UP000322876">
    <property type="component" value="Unassembled WGS sequence"/>
</dbReference>
<organism evidence="4 5">
    <name type="scientific">Deferribacter autotrophicus</name>
    <dbReference type="NCBI Taxonomy" id="500465"/>
    <lineage>
        <taxon>Bacteria</taxon>
        <taxon>Pseudomonadati</taxon>
        <taxon>Deferribacterota</taxon>
        <taxon>Deferribacteres</taxon>
        <taxon>Deferribacterales</taxon>
        <taxon>Deferribacteraceae</taxon>
        <taxon>Deferribacter</taxon>
    </lineage>
</organism>
<comment type="caution">
    <text evidence="4">The sequence shown here is derived from an EMBL/GenBank/DDBJ whole genome shotgun (WGS) entry which is preliminary data.</text>
</comment>
<accession>A0A5A8F8M8</accession>
<dbReference type="AlphaFoldDB" id="A0A5A8F8M8"/>
<keyword evidence="5" id="KW-1185">Reference proteome</keyword>
<gene>
    <name evidence="4" type="ORF">FHQ18_02110</name>
</gene>
<dbReference type="Pfam" id="PF05130">
    <property type="entry name" value="FlgN"/>
    <property type="match status" value="1"/>
</dbReference>
<dbReference type="InterPro" id="IPR036679">
    <property type="entry name" value="FlgN-like_sf"/>
</dbReference>
<comment type="similarity">
    <text evidence="2">Belongs to the FlgN family.</text>
</comment>
<keyword evidence="4" id="KW-0966">Cell projection</keyword>
<dbReference type="RefSeq" id="WP_149265522.1">
    <property type="nucleotide sequence ID" value="NZ_VFJB01000003.1"/>
</dbReference>
<sequence>METIQNLIGVLTAQRDLYKELYDLLLREKEYIINWDVDKMMELPKIKDTFFYKEKMLEEARRKVEQKISRSLGKDSITLSEILKVLVDDEKKETLRSISDEILEITEKIAIENKKIKILYNTNLKLISDFFNQIGITENKASYTRNYNASTAYKTAIDKNL</sequence>
<evidence type="ECO:0000313" key="4">
    <source>
        <dbReference type="EMBL" id="KAA0258762.1"/>
    </source>
</evidence>
<comment type="function">
    <text evidence="1">Required for the efficient initiation of filament assembly.</text>
</comment>
<name>A0A5A8F8M8_9BACT</name>
<keyword evidence="3" id="KW-1005">Bacterial flagellum biogenesis</keyword>
<dbReference type="SUPFAM" id="SSF140566">
    <property type="entry name" value="FlgN-like"/>
    <property type="match status" value="1"/>
</dbReference>
<evidence type="ECO:0000256" key="1">
    <source>
        <dbReference type="ARBA" id="ARBA00002397"/>
    </source>
</evidence>
<dbReference type="Gene3D" id="1.20.58.300">
    <property type="entry name" value="FlgN-like"/>
    <property type="match status" value="1"/>
</dbReference>
<keyword evidence="4" id="KW-0969">Cilium</keyword>
<protein>
    <submittedName>
        <fullName evidence="4">Flagellar protein FlgN</fullName>
    </submittedName>
</protein>
<dbReference type="GO" id="GO:0044780">
    <property type="term" value="P:bacterial-type flagellum assembly"/>
    <property type="evidence" value="ECO:0007669"/>
    <property type="project" value="InterPro"/>
</dbReference>
<evidence type="ECO:0000313" key="5">
    <source>
        <dbReference type="Proteomes" id="UP000322876"/>
    </source>
</evidence>
<proteinExistence type="inferred from homology"/>
<reference evidence="4 5" key="1">
    <citation type="submission" date="2019-06" db="EMBL/GenBank/DDBJ databases">
        <title>Genomic insights into carbon and energy metabolism of Deferribacter autotrophicus revealed new metabolic traits in the phylum Deferribacteres.</title>
        <authorList>
            <person name="Slobodkin A.I."/>
            <person name="Slobodkina G.B."/>
            <person name="Allioux M."/>
            <person name="Alain K."/>
            <person name="Jebbar M."/>
            <person name="Shadrin V."/>
            <person name="Kublanov I.V."/>
            <person name="Toshchakov S.V."/>
            <person name="Bonch-Osmolovskaya E.A."/>
        </authorList>
    </citation>
    <scope>NUCLEOTIDE SEQUENCE [LARGE SCALE GENOMIC DNA]</scope>
    <source>
        <strain evidence="4 5">SL50</strain>
    </source>
</reference>
<keyword evidence="4" id="KW-0282">Flagellum</keyword>
<evidence type="ECO:0000256" key="3">
    <source>
        <dbReference type="ARBA" id="ARBA00022795"/>
    </source>
</evidence>
<dbReference type="EMBL" id="VFJB01000003">
    <property type="protein sequence ID" value="KAA0258762.1"/>
    <property type="molecule type" value="Genomic_DNA"/>
</dbReference>
<evidence type="ECO:0000256" key="2">
    <source>
        <dbReference type="ARBA" id="ARBA00007703"/>
    </source>
</evidence>